<evidence type="ECO:0000313" key="2">
    <source>
        <dbReference type="EMBL" id="KAK0613656.1"/>
    </source>
</evidence>
<dbReference type="PANTHER" id="PTHR35910">
    <property type="entry name" value="2EXR DOMAIN-CONTAINING PROTEIN"/>
    <property type="match status" value="1"/>
</dbReference>
<dbReference type="EMBL" id="JAULSU010000006">
    <property type="protein sequence ID" value="KAK0613656.1"/>
    <property type="molecule type" value="Genomic_DNA"/>
</dbReference>
<dbReference type="InterPro" id="IPR045518">
    <property type="entry name" value="2EXR"/>
</dbReference>
<accession>A0AA40BU25</accession>
<gene>
    <name evidence="2" type="ORF">B0T14DRAFT_499099</name>
</gene>
<dbReference type="Pfam" id="PF20150">
    <property type="entry name" value="2EXR"/>
    <property type="match status" value="1"/>
</dbReference>
<protein>
    <recommendedName>
        <fullName evidence="1">2EXR domain-containing protein</fullName>
    </recommendedName>
</protein>
<dbReference type="PANTHER" id="PTHR35910:SF1">
    <property type="entry name" value="2EXR DOMAIN-CONTAINING PROTEIN"/>
    <property type="match status" value="1"/>
</dbReference>
<dbReference type="Proteomes" id="UP001175000">
    <property type="component" value="Unassembled WGS sequence"/>
</dbReference>
<comment type="caution">
    <text evidence="2">The sequence shown here is derived from an EMBL/GenBank/DDBJ whole genome shotgun (WGS) entry which is preliminary data.</text>
</comment>
<proteinExistence type="predicted"/>
<name>A0AA40BU25_9PEZI</name>
<keyword evidence="3" id="KW-1185">Reference proteome</keyword>
<reference evidence="2" key="1">
    <citation type="submission" date="2023-06" db="EMBL/GenBank/DDBJ databases">
        <title>Genome-scale phylogeny and comparative genomics of the fungal order Sordariales.</title>
        <authorList>
            <consortium name="Lawrence Berkeley National Laboratory"/>
            <person name="Hensen N."/>
            <person name="Bonometti L."/>
            <person name="Westerberg I."/>
            <person name="Brannstrom I.O."/>
            <person name="Guillou S."/>
            <person name="Cros-Aarteil S."/>
            <person name="Calhoun S."/>
            <person name="Haridas S."/>
            <person name="Kuo A."/>
            <person name="Mondo S."/>
            <person name="Pangilinan J."/>
            <person name="Riley R."/>
            <person name="Labutti K."/>
            <person name="Andreopoulos B."/>
            <person name="Lipzen A."/>
            <person name="Chen C."/>
            <person name="Yanf M."/>
            <person name="Daum C."/>
            <person name="Ng V."/>
            <person name="Clum A."/>
            <person name="Steindorff A."/>
            <person name="Ohm R."/>
            <person name="Martin F."/>
            <person name="Silar P."/>
            <person name="Natvig D."/>
            <person name="Lalanne C."/>
            <person name="Gautier V."/>
            <person name="Ament-Velasquez S.L."/>
            <person name="Kruys A."/>
            <person name="Hutchinson M.I."/>
            <person name="Powell A.J."/>
            <person name="Barry K."/>
            <person name="Miller A.N."/>
            <person name="Grigoriev I.V."/>
            <person name="Debuchy R."/>
            <person name="Gladieux P."/>
            <person name="Thoren M.H."/>
            <person name="Johannesson H."/>
        </authorList>
    </citation>
    <scope>NUCLEOTIDE SEQUENCE</scope>
    <source>
        <strain evidence="2">CBS 606.72</strain>
    </source>
</reference>
<evidence type="ECO:0000259" key="1">
    <source>
        <dbReference type="Pfam" id="PF20150"/>
    </source>
</evidence>
<feature type="domain" description="2EXR" evidence="1">
    <location>
        <begin position="4"/>
        <end position="103"/>
    </location>
</feature>
<evidence type="ECO:0000313" key="3">
    <source>
        <dbReference type="Proteomes" id="UP001175000"/>
    </source>
</evidence>
<organism evidence="2 3">
    <name type="scientific">Immersiella caudata</name>
    <dbReference type="NCBI Taxonomy" id="314043"/>
    <lineage>
        <taxon>Eukaryota</taxon>
        <taxon>Fungi</taxon>
        <taxon>Dikarya</taxon>
        <taxon>Ascomycota</taxon>
        <taxon>Pezizomycotina</taxon>
        <taxon>Sordariomycetes</taxon>
        <taxon>Sordariomycetidae</taxon>
        <taxon>Sordariales</taxon>
        <taxon>Lasiosphaeriaceae</taxon>
        <taxon>Immersiella</taxon>
    </lineage>
</organism>
<sequence>MATFHPFSRLPLELRRMIWEAALLLPDFGPCVFPWRKGCWEHTTYSPEPDSNFDADGEPPTWVEYSVTNLGPLRVRLPVAHVNREAKEVAEDCVRRNKSTQYTWSQPRYSSYSHSPVVCRELNYQQDAVFVTTAQWDDFLAELDEVIKYGENMEVNMPLEHLIITKETFAKNWSDISAYEDIKKLSILHEDQAQVNDEAWWKQTCGTGPVQQHWCELHIPLPETVASCTDSGWEIFIGEDEDGSDGERERFEEMTCDVFGHLGDFVIGSSISDRKLDVFMGVRLLVKSA</sequence>
<dbReference type="AlphaFoldDB" id="A0AA40BU25"/>